<name>A0A7U9TLF3_9MOLU</name>
<dbReference type="PANTHER" id="PTHR41287">
    <property type="match status" value="1"/>
</dbReference>
<dbReference type="Proteomes" id="UP000620133">
    <property type="component" value="Chromosome"/>
</dbReference>
<dbReference type="InterPro" id="IPR046461">
    <property type="entry name" value="TerL_ATPase"/>
</dbReference>
<protein>
    <submittedName>
        <fullName evidence="3">Terminase</fullName>
    </submittedName>
</protein>
<reference evidence="3" key="1">
    <citation type="submission" date="2021-01" db="EMBL/GenBank/DDBJ databases">
        <title>Draft genome sequence of Acholeplasmataceae bacterium strain Mahy22.</title>
        <authorList>
            <person name="Watanabe M."/>
            <person name="Kojima H."/>
            <person name="Fukui M."/>
        </authorList>
    </citation>
    <scope>NUCLEOTIDE SEQUENCE</scope>
    <source>
        <strain evidence="3">Mahy22</strain>
    </source>
</reference>
<organism evidence="3 4">
    <name type="scientific">Mariniplasma anaerobium</name>
    <dbReference type="NCBI Taxonomy" id="2735436"/>
    <lineage>
        <taxon>Bacteria</taxon>
        <taxon>Bacillati</taxon>
        <taxon>Mycoplasmatota</taxon>
        <taxon>Mollicutes</taxon>
        <taxon>Acholeplasmatales</taxon>
        <taxon>Acholeplasmataceae</taxon>
        <taxon>Mariniplasma</taxon>
    </lineage>
</organism>
<dbReference type="Gene3D" id="3.40.50.300">
    <property type="entry name" value="P-loop containing nucleotide triphosphate hydrolases"/>
    <property type="match status" value="1"/>
</dbReference>
<dbReference type="RefSeq" id="WP_176239590.1">
    <property type="nucleotide sequence ID" value="NZ_AP024412.1"/>
</dbReference>
<accession>A0A7U9TLF3</accession>
<dbReference type="InterPro" id="IPR005021">
    <property type="entry name" value="Terminase_largesu-like"/>
</dbReference>
<evidence type="ECO:0000313" key="3">
    <source>
        <dbReference type="EMBL" id="BCR36127.1"/>
    </source>
</evidence>
<dbReference type="InterPro" id="IPR046462">
    <property type="entry name" value="TerL_nuclease"/>
</dbReference>
<dbReference type="EMBL" id="AP024412">
    <property type="protein sequence ID" value="BCR36127.1"/>
    <property type="molecule type" value="Genomic_DNA"/>
</dbReference>
<proteinExistence type="predicted"/>
<feature type="domain" description="Terminase large subunit-like endonuclease" evidence="2">
    <location>
        <begin position="254"/>
        <end position="533"/>
    </location>
</feature>
<evidence type="ECO:0000259" key="2">
    <source>
        <dbReference type="Pfam" id="PF20441"/>
    </source>
</evidence>
<evidence type="ECO:0000259" key="1">
    <source>
        <dbReference type="Pfam" id="PF03354"/>
    </source>
</evidence>
<evidence type="ECO:0000313" key="4">
    <source>
        <dbReference type="Proteomes" id="UP000620133"/>
    </source>
</evidence>
<gene>
    <name evidence="3" type="ORF">MPAN_010200</name>
</gene>
<dbReference type="GO" id="GO:0004519">
    <property type="term" value="F:endonuclease activity"/>
    <property type="evidence" value="ECO:0007669"/>
    <property type="project" value="InterPro"/>
</dbReference>
<dbReference type="Pfam" id="PF03354">
    <property type="entry name" value="TerL_ATPase"/>
    <property type="match status" value="1"/>
</dbReference>
<dbReference type="Pfam" id="PF20441">
    <property type="entry name" value="TerL_nuclease"/>
    <property type="match status" value="1"/>
</dbReference>
<keyword evidence="4" id="KW-1185">Reference proteome</keyword>
<sequence>MNYLVEYYQEIENGDILVGEELKKQLDDLVKDLDNPKYIFDMKPGDLRISFIETFCKHTKSPFNGMPFILELWEKAIIQTAYGFKMADTGLRRFNEVILLIARKNGKTTFVAGLDIAEFFLSRGGVDIICASNTTEQANILFEEINNMREQSPSLSKETRSKKNIFYIYSPKTKNKIKKLSAQSRNKDGYNIEVGCIDEVHEMTDSKVYDAIKQSQSTKKEPLIFIITTEGTTVGGFLDSKLDYSRKMLKGEIQDERVLPWLYTQDSVNEIYEDKKTWQKSNPSIGVVKLNSYLEDVMNKSKHDLSTRVTMLCKDYNIKQADSGSWLNFDDLNNDETYNIDDLRDSYAIGGVDLSSTTDLTAAILVIQKKDSNKKFVLAHFFMPSEVLQKRITEDNVPYDIWVKRGLVTLTEGSQNDFSLVTQWFMKIIQTYGIRPLWVGFDPWNSQYWIKEMEDLGFNMEKVRQGIYSLSEPMKQLEADLKNSLVIYNNNPILKWCLANTQAKVDLNGNIQPSKLNSKYKRIDGTVALIIAYVVLNRYKIDYENML</sequence>
<dbReference type="PANTHER" id="PTHR41287:SF1">
    <property type="entry name" value="PROTEIN YMFN"/>
    <property type="match status" value="1"/>
</dbReference>
<dbReference type="AlphaFoldDB" id="A0A7U9TLF3"/>
<dbReference type="KEGG" id="manr:MPAN_010200"/>
<dbReference type="InterPro" id="IPR027417">
    <property type="entry name" value="P-loop_NTPase"/>
</dbReference>
<feature type="domain" description="Terminase large subunit-like ATPase" evidence="1">
    <location>
        <begin position="73"/>
        <end position="245"/>
    </location>
</feature>